<sequence length="92" mass="10516">MKGKIFAVRLTSDRTFNFHDETMGRGAMGLSIRNVGETNLIIDDAAQEEIAPGEYFLVENNIAIVNTDFRVKFKKDMNKRNDAVMRYIVPMD</sequence>
<gene>
    <name evidence="1" type="ORF">CCAND93_1550003</name>
</gene>
<reference evidence="1 2" key="1">
    <citation type="submission" date="2015-01" db="EMBL/GenBank/DDBJ databases">
        <authorList>
            <person name="Xiang T."/>
            <person name="Song Y."/>
            <person name="Huang L."/>
            <person name="Wang B."/>
            <person name="Wu P."/>
        </authorList>
    </citation>
    <scope>NUCLEOTIDE SEQUENCE [LARGE SCALE GENOMIC DNA]</scope>
    <source>
        <strain evidence="1 2">CcD93</strain>
    </source>
</reference>
<name>A0A0B7IMS1_9FLAO</name>
<evidence type="ECO:0000313" key="1">
    <source>
        <dbReference type="EMBL" id="CEN51297.1"/>
    </source>
</evidence>
<evidence type="ECO:0000313" key="2">
    <source>
        <dbReference type="Proteomes" id="UP000038200"/>
    </source>
</evidence>
<protein>
    <submittedName>
        <fullName evidence="1">Uncharacterized protein</fullName>
    </submittedName>
</protein>
<accession>A0A0B7IMS1</accession>
<organism evidence="1 2">
    <name type="scientific">Capnocytophaga canis</name>
    <dbReference type="NCBI Taxonomy" id="1848903"/>
    <lineage>
        <taxon>Bacteria</taxon>
        <taxon>Pseudomonadati</taxon>
        <taxon>Bacteroidota</taxon>
        <taxon>Flavobacteriia</taxon>
        <taxon>Flavobacteriales</taxon>
        <taxon>Flavobacteriaceae</taxon>
        <taxon>Capnocytophaga</taxon>
    </lineage>
</organism>
<proteinExistence type="predicted"/>
<dbReference type="EMBL" id="CDOL01000063">
    <property type="protein sequence ID" value="CEN51297.1"/>
    <property type="molecule type" value="Genomic_DNA"/>
</dbReference>
<dbReference type="Proteomes" id="UP000038200">
    <property type="component" value="Unassembled WGS sequence"/>
</dbReference>
<dbReference type="AlphaFoldDB" id="A0A0B7IMS1"/>
<dbReference type="RefSeq" id="WP_042006049.1">
    <property type="nucleotide sequence ID" value="NZ_CDOL01000063.1"/>
</dbReference>